<dbReference type="AlphaFoldDB" id="A0A919R8V8"/>
<feature type="chain" id="PRO_5037021475" evidence="2">
    <location>
        <begin position="27"/>
        <end position="615"/>
    </location>
</feature>
<dbReference type="RefSeq" id="WP_203993991.1">
    <property type="nucleotide sequence ID" value="NZ_BOOU01000101.1"/>
</dbReference>
<dbReference type="PANTHER" id="PTHR46825">
    <property type="entry name" value="D-ALANYL-D-ALANINE-CARBOXYPEPTIDASE/ENDOPEPTIDASE AMPH"/>
    <property type="match status" value="1"/>
</dbReference>
<accession>A0A919R8V8</accession>
<dbReference type="SUPFAM" id="SSF56601">
    <property type="entry name" value="beta-lactamase/transpeptidase-like"/>
    <property type="match status" value="1"/>
</dbReference>
<dbReference type="PANTHER" id="PTHR46825:SF9">
    <property type="entry name" value="BETA-LACTAMASE-RELATED DOMAIN-CONTAINING PROTEIN"/>
    <property type="match status" value="1"/>
</dbReference>
<keyword evidence="1" id="KW-1133">Transmembrane helix</keyword>
<proteinExistence type="predicted"/>
<evidence type="ECO:0000313" key="5">
    <source>
        <dbReference type="Proteomes" id="UP000655287"/>
    </source>
</evidence>
<feature type="transmembrane region" description="Helical" evidence="1">
    <location>
        <begin position="592"/>
        <end position="611"/>
    </location>
</feature>
<dbReference type="InterPro" id="IPR001466">
    <property type="entry name" value="Beta-lactam-related"/>
</dbReference>
<evidence type="ECO:0000256" key="1">
    <source>
        <dbReference type="SAM" id="Phobius"/>
    </source>
</evidence>
<reference evidence="4" key="1">
    <citation type="submission" date="2021-01" db="EMBL/GenBank/DDBJ databases">
        <title>Whole genome shotgun sequence of Sphaerisporangium rufum NBRC 109079.</title>
        <authorList>
            <person name="Komaki H."/>
            <person name="Tamura T."/>
        </authorList>
    </citation>
    <scope>NUCLEOTIDE SEQUENCE</scope>
    <source>
        <strain evidence="4">NBRC 109079</strain>
    </source>
</reference>
<keyword evidence="1" id="KW-0472">Membrane</keyword>
<evidence type="ECO:0000313" key="4">
    <source>
        <dbReference type="EMBL" id="GII81559.1"/>
    </source>
</evidence>
<feature type="transmembrane region" description="Helical" evidence="1">
    <location>
        <begin position="525"/>
        <end position="551"/>
    </location>
</feature>
<organism evidence="4 5">
    <name type="scientific">Sphaerisporangium rufum</name>
    <dbReference type="NCBI Taxonomy" id="1381558"/>
    <lineage>
        <taxon>Bacteria</taxon>
        <taxon>Bacillati</taxon>
        <taxon>Actinomycetota</taxon>
        <taxon>Actinomycetes</taxon>
        <taxon>Streptosporangiales</taxon>
        <taxon>Streptosporangiaceae</taxon>
        <taxon>Sphaerisporangium</taxon>
    </lineage>
</organism>
<name>A0A919R8V8_9ACTN</name>
<comment type="caution">
    <text evidence="4">The sequence shown here is derived from an EMBL/GenBank/DDBJ whole genome shotgun (WGS) entry which is preliminary data.</text>
</comment>
<dbReference type="InterPro" id="IPR050491">
    <property type="entry name" value="AmpC-like"/>
</dbReference>
<dbReference type="Gene3D" id="3.40.710.10">
    <property type="entry name" value="DD-peptidase/beta-lactamase superfamily"/>
    <property type="match status" value="1"/>
</dbReference>
<protein>
    <submittedName>
        <fullName evidence="4">FmtA-like protein</fullName>
    </submittedName>
</protein>
<gene>
    <name evidence="4" type="ORF">Sru01_65410</name>
</gene>
<dbReference type="EMBL" id="BOOU01000101">
    <property type="protein sequence ID" value="GII81559.1"/>
    <property type="molecule type" value="Genomic_DNA"/>
</dbReference>
<sequence>MYVFRSMLVAVCAVPMILGSSRPAMAATDIPGERALADFFDAAMADGLAAGHVPGAVVSVVGGGKTIFSNGYGLADVENRRPFDPDTSLVRIASITKLFTWTAVMQQVQLGRLDLKADVNRYLTSFRIPATYSRPVTLQDLMDHTAGFEDRTIGVGSRSKDDVPPLADHLADAMPARVRPPGEVSAYSNYGAALAGYIVSRVSGQPYDEYVRDHILDPLAMRRSTAAEPVPAPLAADLARSYEYEGGAYRRKPFVFDNLAPDGSISATANDMAHFMIAHLRDGRFGDRRILDEPTARLMHQRTFAADPRIDGYAHGFKEQTLNGHRVIMHDGGWEGFQSALLLVPDADLGLFVSMNGLDEADTAAKIIPAFFDRFLPGKRAMSGGGGSATPVEGFYKPTRSAESSIERVVALTGSTRLRVAGGKLGFGGSTWSPLGPGLYQQDGGTRRLALVTGGSGVAYVATDGPAYQRVPWWDTPPVNVVIILLFAVTALTAVLGLPVAAVVHRAKKRPVPRGWRAGRVMTGLAAAAGLAFVVLFTLVLTGDTSILYGVPANVQVLLVLPVLVLALTVAGTAATARAWRRAGVLARGHQVVVLAGLLALLWFCGHWNLLGWHL</sequence>
<keyword evidence="5" id="KW-1185">Reference proteome</keyword>
<dbReference type="InterPro" id="IPR012338">
    <property type="entry name" value="Beta-lactam/transpept-like"/>
</dbReference>
<dbReference type="Pfam" id="PF00144">
    <property type="entry name" value="Beta-lactamase"/>
    <property type="match status" value="1"/>
</dbReference>
<evidence type="ECO:0000256" key="2">
    <source>
        <dbReference type="SAM" id="SignalP"/>
    </source>
</evidence>
<keyword evidence="2" id="KW-0732">Signal</keyword>
<feature type="domain" description="Beta-lactamase-related" evidence="3">
    <location>
        <begin position="40"/>
        <end position="363"/>
    </location>
</feature>
<feature type="transmembrane region" description="Helical" evidence="1">
    <location>
        <begin position="481"/>
        <end position="504"/>
    </location>
</feature>
<evidence type="ECO:0000259" key="3">
    <source>
        <dbReference type="Pfam" id="PF00144"/>
    </source>
</evidence>
<feature type="signal peptide" evidence="2">
    <location>
        <begin position="1"/>
        <end position="26"/>
    </location>
</feature>
<dbReference type="Proteomes" id="UP000655287">
    <property type="component" value="Unassembled WGS sequence"/>
</dbReference>
<feature type="transmembrane region" description="Helical" evidence="1">
    <location>
        <begin position="557"/>
        <end position="580"/>
    </location>
</feature>
<keyword evidence="1" id="KW-0812">Transmembrane</keyword>